<dbReference type="AlphaFoldDB" id="A0A9E2KLK4"/>
<evidence type="ECO:0000256" key="4">
    <source>
        <dbReference type="ARBA" id="ARBA00022692"/>
    </source>
</evidence>
<comment type="similarity">
    <text evidence="2">Belongs to the major facilitator superfamily.</text>
</comment>
<dbReference type="InterPro" id="IPR020846">
    <property type="entry name" value="MFS_dom"/>
</dbReference>
<dbReference type="PANTHER" id="PTHR23514:SF3">
    <property type="entry name" value="BYPASS OF STOP CODON PROTEIN 6"/>
    <property type="match status" value="1"/>
</dbReference>
<evidence type="ECO:0000256" key="7">
    <source>
        <dbReference type="SAM" id="Phobius"/>
    </source>
</evidence>
<gene>
    <name evidence="9" type="ORF">H9864_07940</name>
</gene>
<name>A0A9E2KLK4_9FIRM</name>
<evidence type="ECO:0000256" key="2">
    <source>
        <dbReference type="ARBA" id="ARBA00008335"/>
    </source>
</evidence>
<evidence type="ECO:0000259" key="8">
    <source>
        <dbReference type="PROSITE" id="PS50850"/>
    </source>
</evidence>
<evidence type="ECO:0000256" key="5">
    <source>
        <dbReference type="ARBA" id="ARBA00022989"/>
    </source>
</evidence>
<dbReference type="InterPro" id="IPR051788">
    <property type="entry name" value="MFS_Transporter"/>
</dbReference>
<comment type="subcellular location">
    <subcellularLocation>
        <location evidence="1">Cell membrane</location>
        <topology evidence="1">Multi-pass membrane protein</topology>
    </subcellularLocation>
</comment>
<comment type="caution">
    <text evidence="9">The sequence shown here is derived from an EMBL/GenBank/DDBJ whole genome shotgun (WGS) entry which is preliminary data.</text>
</comment>
<evidence type="ECO:0000256" key="3">
    <source>
        <dbReference type="ARBA" id="ARBA00022448"/>
    </source>
</evidence>
<feature type="domain" description="Major facilitator superfamily (MFS) profile" evidence="8">
    <location>
        <begin position="17"/>
        <end position="396"/>
    </location>
</feature>
<reference evidence="9" key="1">
    <citation type="journal article" date="2021" name="PeerJ">
        <title>Extensive microbial diversity within the chicken gut microbiome revealed by metagenomics and culture.</title>
        <authorList>
            <person name="Gilroy R."/>
            <person name="Ravi A."/>
            <person name="Getino M."/>
            <person name="Pursley I."/>
            <person name="Horton D.L."/>
            <person name="Alikhan N.F."/>
            <person name="Baker D."/>
            <person name="Gharbi K."/>
            <person name="Hall N."/>
            <person name="Watson M."/>
            <person name="Adriaenssens E.M."/>
            <person name="Foster-Nyarko E."/>
            <person name="Jarju S."/>
            <person name="Secka A."/>
            <person name="Antonio M."/>
            <person name="Oren A."/>
            <person name="Chaudhuri R.R."/>
            <person name="La Ragione R."/>
            <person name="Hildebrand F."/>
            <person name="Pallen M.J."/>
        </authorList>
    </citation>
    <scope>NUCLEOTIDE SEQUENCE</scope>
    <source>
        <strain evidence="9">742</strain>
    </source>
</reference>
<feature type="transmembrane region" description="Helical" evidence="7">
    <location>
        <begin position="54"/>
        <end position="78"/>
    </location>
</feature>
<dbReference type="Gene3D" id="1.20.1250.20">
    <property type="entry name" value="MFS general substrate transporter like domains"/>
    <property type="match status" value="2"/>
</dbReference>
<organism evidence="9 10">
    <name type="scientific">Candidatus Faecalibacterium intestinavium</name>
    <dbReference type="NCBI Taxonomy" id="2838580"/>
    <lineage>
        <taxon>Bacteria</taxon>
        <taxon>Bacillati</taxon>
        <taxon>Bacillota</taxon>
        <taxon>Clostridia</taxon>
        <taxon>Eubacteriales</taxon>
        <taxon>Oscillospiraceae</taxon>
        <taxon>Faecalibacterium</taxon>
    </lineage>
</organism>
<keyword evidence="3" id="KW-0813">Transport</keyword>
<feature type="transmembrane region" description="Helical" evidence="7">
    <location>
        <begin position="90"/>
        <end position="118"/>
    </location>
</feature>
<reference evidence="9" key="2">
    <citation type="submission" date="2021-04" db="EMBL/GenBank/DDBJ databases">
        <authorList>
            <person name="Gilroy R."/>
        </authorList>
    </citation>
    <scope>NUCLEOTIDE SEQUENCE</scope>
    <source>
        <strain evidence="9">742</strain>
    </source>
</reference>
<evidence type="ECO:0000256" key="1">
    <source>
        <dbReference type="ARBA" id="ARBA00004651"/>
    </source>
</evidence>
<dbReference type="InterPro" id="IPR011701">
    <property type="entry name" value="MFS"/>
</dbReference>
<dbReference type="Pfam" id="PF07690">
    <property type="entry name" value="MFS_1"/>
    <property type="match status" value="1"/>
</dbReference>
<protein>
    <submittedName>
        <fullName evidence="9">MFS transporter</fullName>
    </submittedName>
</protein>
<feature type="transmembrane region" description="Helical" evidence="7">
    <location>
        <begin position="340"/>
        <end position="361"/>
    </location>
</feature>
<proteinExistence type="inferred from homology"/>
<keyword evidence="5 7" id="KW-1133">Transmembrane helix</keyword>
<evidence type="ECO:0000313" key="9">
    <source>
        <dbReference type="EMBL" id="MBU3820281.1"/>
    </source>
</evidence>
<keyword evidence="4 7" id="KW-0812">Transmembrane</keyword>
<feature type="transmembrane region" description="Helical" evidence="7">
    <location>
        <begin position="306"/>
        <end position="328"/>
    </location>
</feature>
<dbReference type="InterPro" id="IPR036259">
    <property type="entry name" value="MFS_trans_sf"/>
</dbReference>
<sequence>MTPTETRTEAASRENRLMAATLFAFFVSGAGTVPLGNLIPFFRAEYGLSYDFSGMLLSLQSTGNLIAIFLTGFLPLWIGRRKSVLLTSVWMLLAYVVFTGGLGGAALLPAACLMTGIAKGGNANFSNTMMSTLPGSKASVGYNLLHGAFAIGALGAPLVLIACTSQNQGGWRYLTAGLCLLCAAQIAVYGTMALPAEPAPKKGSRRVDYSFLKSRSFWLASAILFFYISAEYAITGWMVTYFQDIGVLSQEISQMMSSLLWLVIFLGRIAGAVLVGRISRQKLLILDGFGLLGFFLLVFTGHSQPVIVAGIAGVGLFMATIYPSAMALGSDSIKGNDVGVSAMILAGSIGGILTPAAVGLVAEAAGIRAGMGIVVLMTVLLLGAILLACRLVKDNV</sequence>
<feature type="transmembrane region" description="Helical" evidence="7">
    <location>
        <begin position="259"/>
        <end position="276"/>
    </location>
</feature>
<dbReference type="PANTHER" id="PTHR23514">
    <property type="entry name" value="BYPASS OF STOP CODON PROTEIN 6"/>
    <property type="match status" value="1"/>
</dbReference>
<dbReference type="SUPFAM" id="SSF103473">
    <property type="entry name" value="MFS general substrate transporter"/>
    <property type="match status" value="1"/>
</dbReference>
<dbReference type="GO" id="GO:0022857">
    <property type="term" value="F:transmembrane transporter activity"/>
    <property type="evidence" value="ECO:0007669"/>
    <property type="project" value="InterPro"/>
</dbReference>
<dbReference type="PROSITE" id="PS50850">
    <property type="entry name" value="MFS"/>
    <property type="match status" value="1"/>
</dbReference>
<feature type="transmembrane region" description="Helical" evidence="7">
    <location>
        <begin position="283"/>
        <end position="300"/>
    </location>
</feature>
<keyword evidence="6 7" id="KW-0472">Membrane</keyword>
<dbReference type="Proteomes" id="UP000824178">
    <property type="component" value="Unassembled WGS sequence"/>
</dbReference>
<accession>A0A9E2KLK4</accession>
<feature type="transmembrane region" description="Helical" evidence="7">
    <location>
        <begin position="20"/>
        <end position="42"/>
    </location>
</feature>
<feature type="transmembrane region" description="Helical" evidence="7">
    <location>
        <begin position="139"/>
        <end position="161"/>
    </location>
</feature>
<evidence type="ECO:0000313" key="10">
    <source>
        <dbReference type="Proteomes" id="UP000824178"/>
    </source>
</evidence>
<dbReference type="EMBL" id="JAHLFH010000167">
    <property type="protein sequence ID" value="MBU3820281.1"/>
    <property type="molecule type" value="Genomic_DNA"/>
</dbReference>
<feature type="transmembrane region" description="Helical" evidence="7">
    <location>
        <begin position="217"/>
        <end position="239"/>
    </location>
</feature>
<feature type="transmembrane region" description="Helical" evidence="7">
    <location>
        <begin position="367"/>
        <end position="389"/>
    </location>
</feature>
<dbReference type="GO" id="GO:0005886">
    <property type="term" value="C:plasma membrane"/>
    <property type="evidence" value="ECO:0007669"/>
    <property type="project" value="UniProtKB-SubCell"/>
</dbReference>
<evidence type="ECO:0000256" key="6">
    <source>
        <dbReference type="ARBA" id="ARBA00023136"/>
    </source>
</evidence>